<dbReference type="PANTHER" id="PTHR43065">
    <property type="entry name" value="SENSOR HISTIDINE KINASE"/>
    <property type="match status" value="1"/>
</dbReference>
<dbReference type="EC" id="2.7.13.3" evidence="2"/>
<dbReference type="GO" id="GO:0000155">
    <property type="term" value="F:phosphorelay sensor kinase activity"/>
    <property type="evidence" value="ECO:0007669"/>
    <property type="project" value="InterPro"/>
</dbReference>
<dbReference type="SUPFAM" id="SSF55874">
    <property type="entry name" value="ATPase domain of HSP90 chaperone/DNA topoisomerase II/histidine kinase"/>
    <property type="match status" value="1"/>
</dbReference>
<dbReference type="InterPro" id="IPR000014">
    <property type="entry name" value="PAS"/>
</dbReference>
<dbReference type="Pfam" id="PF02518">
    <property type="entry name" value="HATPase_c"/>
    <property type="match status" value="1"/>
</dbReference>
<evidence type="ECO:0000256" key="1">
    <source>
        <dbReference type="ARBA" id="ARBA00000085"/>
    </source>
</evidence>
<feature type="domain" description="PAC" evidence="7">
    <location>
        <begin position="275"/>
        <end position="326"/>
    </location>
</feature>
<dbReference type="Gene3D" id="3.40.50.2300">
    <property type="match status" value="2"/>
</dbReference>
<dbReference type="Proteomes" id="UP000445000">
    <property type="component" value="Unassembled WGS sequence"/>
</dbReference>
<dbReference type="InterPro" id="IPR036097">
    <property type="entry name" value="HisK_dim/P_sf"/>
</dbReference>
<sequence length="697" mass="76672">MAAARLNKGMQALGPRTAGAHEEAPALDATGTLPALPMRATILIVDDEPNNRFALAQVLAELEETVVEAASGEDALRFLLREECAVILLDANMPGIDGYTTAELIRRRERSRHIPIIFVSAIDRDDEHIARAYAMGAVDYVFKPVDPVILRSKVAVLVDLYRKSAEVERKAALERFLQEENFRIRQEKLEAERRLRQVEERQAAIVRSLPIALYSASIDSGFAGPRFISDVIADLIGFSPHLLVEDPQLWVDNIHPDDRERVLNEVAMIPTVGGMSTEYRWICADGSHRWFLDRAVLNRQDGRPFEIFGSCLDITDRRRVEQQLIQSQKMEAVGQLTGGIAHDFNNMLTVVIGNLDSLARALKGTGRNFDRAQMALTGALSCAELTRRMLAFARRQPLQPSAVNLGEVSRNIAKLLGRTLGERIEIDVLVHDGLWNVLADPAQVESSLINLAVNARDAMPEGGTLTIETRNVGRNERDQDLPEGEFVLLSVTDTGAGMTPEVLERALEPFFTTKGMGHGTGLGLSMVYGFVKQSGGHVKIISMPDRGTSVRIYLPRTDAASSVMAAAGEDLSLSGHDRTILLVEDDAGVRAVTAAMLKELQFNVIEADNGARALDIVDRESEIDLLFTDIVMPGGMNGFELGRLARERRPQLPVLYATGYSASYAAPEKGADMLAKPYREADLRSKLRGLLPVRARA</sequence>
<dbReference type="Pfam" id="PF08447">
    <property type="entry name" value="PAS_3"/>
    <property type="match status" value="1"/>
</dbReference>
<dbReference type="InterPro" id="IPR000700">
    <property type="entry name" value="PAS-assoc_C"/>
</dbReference>
<dbReference type="InterPro" id="IPR035965">
    <property type="entry name" value="PAS-like_dom_sf"/>
</dbReference>
<evidence type="ECO:0000313" key="9">
    <source>
        <dbReference type="Proteomes" id="UP000445000"/>
    </source>
</evidence>
<feature type="domain" description="Response regulatory" evidence="6">
    <location>
        <begin position="41"/>
        <end position="158"/>
    </location>
</feature>
<dbReference type="InterPro" id="IPR036890">
    <property type="entry name" value="HATPase_C_sf"/>
</dbReference>
<dbReference type="EMBL" id="BLJN01000001">
    <property type="protein sequence ID" value="GFE78474.1"/>
    <property type="molecule type" value="Genomic_DNA"/>
</dbReference>
<dbReference type="InterPro" id="IPR001610">
    <property type="entry name" value="PAC"/>
</dbReference>
<protein>
    <recommendedName>
        <fullName evidence="2">histidine kinase</fullName>
        <ecNumber evidence="2">2.7.13.3</ecNumber>
    </recommendedName>
</protein>
<comment type="catalytic activity">
    <reaction evidence="1">
        <text>ATP + protein L-histidine = ADP + protein N-phospho-L-histidine.</text>
        <dbReference type="EC" id="2.7.13.3"/>
    </reaction>
</comment>
<evidence type="ECO:0000256" key="4">
    <source>
        <dbReference type="PROSITE-ProRule" id="PRU00169"/>
    </source>
</evidence>
<evidence type="ECO:0000256" key="3">
    <source>
        <dbReference type="ARBA" id="ARBA00022553"/>
    </source>
</evidence>
<dbReference type="RefSeq" id="WP_161810373.1">
    <property type="nucleotide sequence ID" value="NZ_BLJN01000001.1"/>
</dbReference>
<name>A0A829Y5I8_9GAMM</name>
<accession>A0A829Y5I8</accession>
<reference evidence="9" key="1">
    <citation type="submission" date="2020-01" db="EMBL/GenBank/DDBJ databases">
        <title>'Steroidobacter agaridevorans' sp. nov., agar-degrading bacteria isolated from rhizosphere soils.</title>
        <authorList>
            <person name="Ikenaga M."/>
            <person name="Kataoka M."/>
            <person name="Murouchi A."/>
            <person name="Katsuragi S."/>
            <person name="Sakai M."/>
        </authorList>
    </citation>
    <scope>NUCLEOTIDE SEQUENCE [LARGE SCALE GENOMIC DNA]</scope>
    <source>
        <strain evidence="9">YU21-B</strain>
    </source>
</reference>
<dbReference type="InterPro" id="IPR003661">
    <property type="entry name" value="HisK_dim/P_dom"/>
</dbReference>
<dbReference type="InterPro" id="IPR013655">
    <property type="entry name" value="PAS_fold_3"/>
</dbReference>
<dbReference type="Pfam" id="PF00072">
    <property type="entry name" value="Response_reg"/>
    <property type="match status" value="2"/>
</dbReference>
<evidence type="ECO:0000313" key="8">
    <source>
        <dbReference type="EMBL" id="GFE78474.1"/>
    </source>
</evidence>
<dbReference type="SUPFAM" id="SSF47384">
    <property type="entry name" value="Homodimeric domain of signal transducing histidine kinase"/>
    <property type="match status" value="1"/>
</dbReference>
<dbReference type="Gene3D" id="3.30.565.10">
    <property type="entry name" value="Histidine kinase-like ATPase, C-terminal domain"/>
    <property type="match status" value="1"/>
</dbReference>
<dbReference type="InterPro" id="IPR003594">
    <property type="entry name" value="HATPase_dom"/>
</dbReference>
<dbReference type="CDD" id="cd00130">
    <property type="entry name" value="PAS"/>
    <property type="match status" value="1"/>
</dbReference>
<evidence type="ECO:0000259" key="5">
    <source>
        <dbReference type="PROSITE" id="PS50109"/>
    </source>
</evidence>
<dbReference type="InterPro" id="IPR005467">
    <property type="entry name" value="His_kinase_dom"/>
</dbReference>
<feature type="domain" description="Response regulatory" evidence="6">
    <location>
        <begin position="579"/>
        <end position="691"/>
    </location>
</feature>
<dbReference type="PRINTS" id="PR00344">
    <property type="entry name" value="BCTRLSENSOR"/>
</dbReference>
<organism evidence="8 9">
    <name type="scientific">Steroidobacter agaridevorans</name>
    <dbReference type="NCBI Taxonomy" id="2695856"/>
    <lineage>
        <taxon>Bacteria</taxon>
        <taxon>Pseudomonadati</taxon>
        <taxon>Pseudomonadota</taxon>
        <taxon>Gammaproteobacteria</taxon>
        <taxon>Steroidobacterales</taxon>
        <taxon>Steroidobacteraceae</taxon>
        <taxon>Steroidobacter</taxon>
    </lineage>
</organism>
<feature type="domain" description="Histidine kinase" evidence="5">
    <location>
        <begin position="339"/>
        <end position="558"/>
    </location>
</feature>
<keyword evidence="3 4" id="KW-0597">Phosphoprotein</keyword>
<feature type="modified residue" description="4-aspartylphosphate" evidence="4">
    <location>
        <position position="90"/>
    </location>
</feature>
<dbReference type="InterPro" id="IPR001789">
    <property type="entry name" value="Sig_transdc_resp-reg_receiver"/>
</dbReference>
<dbReference type="SMART" id="SM00387">
    <property type="entry name" value="HATPase_c"/>
    <property type="match status" value="1"/>
</dbReference>
<dbReference type="PANTHER" id="PTHR43065:SF49">
    <property type="entry name" value="HISTIDINE KINASE"/>
    <property type="match status" value="1"/>
</dbReference>
<dbReference type="AlphaFoldDB" id="A0A829Y5I8"/>
<dbReference type="PROSITE" id="PS50113">
    <property type="entry name" value="PAC"/>
    <property type="match status" value="1"/>
</dbReference>
<feature type="modified residue" description="4-aspartylphosphate" evidence="4">
    <location>
        <position position="629"/>
    </location>
</feature>
<dbReference type="Gene3D" id="3.30.450.20">
    <property type="entry name" value="PAS domain"/>
    <property type="match status" value="1"/>
</dbReference>
<gene>
    <name evidence="8" type="ORF">GCM10011487_04740</name>
</gene>
<comment type="caution">
    <text evidence="8">The sequence shown here is derived from an EMBL/GenBank/DDBJ whole genome shotgun (WGS) entry which is preliminary data.</text>
</comment>
<evidence type="ECO:0000256" key="2">
    <source>
        <dbReference type="ARBA" id="ARBA00012438"/>
    </source>
</evidence>
<dbReference type="PROSITE" id="PS50109">
    <property type="entry name" value="HIS_KIN"/>
    <property type="match status" value="1"/>
</dbReference>
<dbReference type="SUPFAM" id="SSF55785">
    <property type="entry name" value="PYP-like sensor domain (PAS domain)"/>
    <property type="match status" value="1"/>
</dbReference>
<dbReference type="InterPro" id="IPR011006">
    <property type="entry name" value="CheY-like_superfamily"/>
</dbReference>
<dbReference type="CDD" id="cd00082">
    <property type="entry name" value="HisKA"/>
    <property type="match status" value="1"/>
</dbReference>
<proteinExistence type="predicted"/>
<dbReference type="Gene3D" id="1.10.287.130">
    <property type="match status" value="1"/>
</dbReference>
<dbReference type="SUPFAM" id="SSF52172">
    <property type="entry name" value="CheY-like"/>
    <property type="match status" value="2"/>
</dbReference>
<dbReference type="SMART" id="SM00448">
    <property type="entry name" value="REC"/>
    <property type="match status" value="2"/>
</dbReference>
<keyword evidence="9" id="KW-1185">Reference proteome</keyword>
<dbReference type="NCBIfam" id="TIGR00229">
    <property type="entry name" value="sensory_box"/>
    <property type="match status" value="1"/>
</dbReference>
<dbReference type="SMART" id="SM00086">
    <property type="entry name" value="PAC"/>
    <property type="match status" value="1"/>
</dbReference>
<evidence type="ECO:0000259" key="7">
    <source>
        <dbReference type="PROSITE" id="PS50113"/>
    </source>
</evidence>
<evidence type="ECO:0000259" key="6">
    <source>
        <dbReference type="PROSITE" id="PS50110"/>
    </source>
</evidence>
<dbReference type="InterPro" id="IPR004358">
    <property type="entry name" value="Sig_transdc_His_kin-like_C"/>
</dbReference>
<dbReference type="PROSITE" id="PS50110">
    <property type="entry name" value="RESPONSE_REGULATORY"/>
    <property type="match status" value="2"/>
</dbReference>